<proteinExistence type="predicted"/>
<dbReference type="EMBL" id="CP022295">
    <property type="protein sequence ID" value="QSR27855.1"/>
    <property type="molecule type" value="Genomic_DNA"/>
</dbReference>
<dbReference type="Proteomes" id="UP000662818">
    <property type="component" value="Chromosome"/>
</dbReference>
<name>A0A7Y9ZEE3_9ACTN</name>
<dbReference type="RefSeq" id="WP_036551200.1">
    <property type="nucleotide sequence ID" value="NZ_CP022295.1"/>
</dbReference>
<dbReference type="Proteomes" id="UP000562045">
    <property type="component" value="Unassembled WGS sequence"/>
</dbReference>
<gene>
    <name evidence="1" type="ORF">BJ993_000974</name>
    <name evidence="2" type="ORF">CFH99_19710</name>
</gene>
<sequence length="83" mass="9444">MPAPTLSDVARLLDRRGELTHERAAVLQLATAPDRAERYKCTHPELGGAGWSHPWPDEEMYPHACCREHEHCPAEWARSSVRE</sequence>
<dbReference type="AlphaFoldDB" id="A0A7Y9ZEE3"/>
<evidence type="ECO:0000313" key="2">
    <source>
        <dbReference type="EMBL" id="QSR27855.1"/>
    </source>
</evidence>
<evidence type="ECO:0000313" key="3">
    <source>
        <dbReference type="Proteomes" id="UP000562045"/>
    </source>
</evidence>
<evidence type="ECO:0000313" key="4">
    <source>
        <dbReference type="Proteomes" id="UP000662818"/>
    </source>
</evidence>
<keyword evidence="4" id="KW-1185">Reference proteome</keyword>
<evidence type="ECO:0000313" key="1">
    <source>
        <dbReference type="EMBL" id="NYI43894.1"/>
    </source>
</evidence>
<dbReference type="EMBL" id="JACBZM010000001">
    <property type="protein sequence ID" value="NYI43894.1"/>
    <property type="molecule type" value="Genomic_DNA"/>
</dbReference>
<protein>
    <submittedName>
        <fullName evidence="1">Uncharacterized protein</fullName>
    </submittedName>
</protein>
<accession>A0A7Y9ZEE3</accession>
<organism evidence="1 3">
    <name type="scientific">Nocardioides aromaticivorans</name>
    <dbReference type="NCBI Taxonomy" id="200618"/>
    <lineage>
        <taxon>Bacteria</taxon>
        <taxon>Bacillati</taxon>
        <taxon>Actinomycetota</taxon>
        <taxon>Actinomycetes</taxon>
        <taxon>Propionibacteriales</taxon>
        <taxon>Nocardioidaceae</taxon>
        <taxon>Nocardioides</taxon>
    </lineage>
</organism>
<reference evidence="2 4" key="1">
    <citation type="submission" date="2017-06" db="EMBL/GenBank/DDBJ databases">
        <title>Complete Genome Sequence of the Soil Carbazole-Degrading Bacterium Nocardioides aromaticivorans IC177.</title>
        <authorList>
            <person name="Vejarano F."/>
            <person name="Suzuki-Minakuchi C."/>
            <person name="Ohtsubo Y."/>
            <person name="Tsuda M."/>
            <person name="Okada K."/>
            <person name="Nojiri H."/>
        </authorList>
    </citation>
    <scope>NUCLEOTIDE SEQUENCE [LARGE SCALE GENOMIC DNA]</scope>
    <source>
        <strain evidence="2 4">IC177</strain>
    </source>
</reference>
<reference evidence="1 3" key="2">
    <citation type="submission" date="2020-07" db="EMBL/GenBank/DDBJ databases">
        <title>Sequencing the genomes of 1000 actinobacteria strains.</title>
        <authorList>
            <person name="Klenk H.-P."/>
        </authorList>
    </citation>
    <scope>NUCLEOTIDE SEQUENCE [LARGE SCALE GENOMIC DNA]</scope>
    <source>
        <strain evidence="1 3">DSM 15131</strain>
    </source>
</reference>